<dbReference type="EMBL" id="BGPR01000828">
    <property type="protein sequence ID" value="GBM37077.1"/>
    <property type="molecule type" value="Genomic_DNA"/>
</dbReference>
<protein>
    <submittedName>
        <fullName evidence="1">Uncharacterized protein</fullName>
    </submittedName>
</protein>
<accession>A0A4Y2F7X3</accession>
<name>A0A4Y2F7X3_ARAVE</name>
<comment type="caution">
    <text evidence="1">The sequence shown here is derived from an EMBL/GenBank/DDBJ whole genome shotgun (WGS) entry which is preliminary data.</text>
</comment>
<evidence type="ECO:0000313" key="1">
    <source>
        <dbReference type="EMBL" id="GBM37077.1"/>
    </source>
</evidence>
<keyword evidence="2" id="KW-1185">Reference proteome</keyword>
<dbReference type="Proteomes" id="UP000499080">
    <property type="component" value="Unassembled WGS sequence"/>
</dbReference>
<dbReference type="AlphaFoldDB" id="A0A4Y2F7X3"/>
<gene>
    <name evidence="1" type="ORF">AVEN_138130_1</name>
</gene>
<evidence type="ECO:0000313" key="2">
    <source>
        <dbReference type="Proteomes" id="UP000499080"/>
    </source>
</evidence>
<reference evidence="1 2" key="1">
    <citation type="journal article" date="2019" name="Sci. Rep.">
        <title>Orb-weaving spider Araneus ventricosus genome elucidates the spidroin gene catalogue.</title>
        <authorList>
            <person name="Kono N."/>
            <person name="Nakamura H."/>
            <person name="Ohtoshi R."/>
            <person name="Moran D.A.P."/>
            <person name="Shinohara A."/>
            <person name="Yoshida Y."/>
            <person name="Fujiwara M."/>
            <person name="Mori M."/>
            <person name="Tomita M."/>
            <person name="Arakawa K."/>
        </authorList>
    </citation>
    <scope>NUCLEOTIDE SEQUENCE [LARGE SCALE GENOMIC DNA]</scope>
</reference>
<proteinExistence type="predicted"/>
<sequence>MPCCPKALIVSPEKKSTVYFSSLLGISNKTARNHLEMESVQPVARMADRSKTPDASFGSRTRACVRTSLLTKNAYVNCDKDIVTAKLFTINGLIEDKLPGANLSDDAEVIPPFFIEAMGAIEKLRTYFFGQKESEKTFSAHNSIHNIVDSRLAGIGLSGTTPKNLQRKILEDLRKLDCSENVGEEAVENGLTKIRHFNVAKL</sequence>
<organism evidence="1 2">
    <name type="scientific">Araneus ventricosus</name>
    <name type="common">Orbweaver spider</name>
    <name type="synonym">Epeira ventricosa</name>
    <dbReference type="NCBI Taxonomy" id="182803"/>
    <lineage>
        <taxon>Eukaryota</taxon>
        <taxon>Metazoa</taxon>
        <taxon>Ecdysozoa</taxon>
        <taxon>Arthropoda</taxon>
        <taxon>Chelicerata</taxon>
        <taxon>Arachnida</taxon>
        <taxon>Araneae</taxon>
        <taxon>Araneomorphae</taxon>
        <taxon>Entelegynae</taxon>
        <taxon>Araneoidea</taxon>
        <taxon>Araneidae</taxon>
        <taxon>Araneus</taxon>
    </lineage>
</organism>